<dbReference type="RefSeq" id="WP_020872831.1">
    <property type="nucleotide sequence ID" value="NC_022785.1"/>
</dbReference>
<feature type="domain" description="NAD-dependent epimerase/dehydratase" evidence="1">
    <location>
        <begin position="3"/>
        <end position="246"/>
    </location>
</feature>
<dbReference type="SUPFAM" id="SSF51735">
    <property type="entry name" value="NAD(P)-binding Rossmann-fold domains"/>
    <property type="match status" value="1"/>
</dbReference>
<sequence>MKVLVTGGLGVNGAWAVRRLLAEGHQVTVLDVRPDFDLLPDLEPHFEFVQQDLMDVEGLGRLMTSRHIDTVAHLAAVVVAPSDPYRAFEVNALGSVGVLEAARQAEVRRVVYTSSKAVYAPITGEFAHPTYVPVTEDYPRGPTPGLRAYGASKILSEEAGRVYAERFGMDFVALRFGAIYGPGKKARHGPVGVHSRIIENAMLGVPATVGRGGQQGDDMMYAKDVAQAIVRACTSTNLGSWVYNIGTGARSTLEDFADAVRARYPSADITIGRGFEYLGIGPVHGVMDITRARRDLGYGPEFDLASGVADYVESLTRLGIEPQAQTDESSW</sequence>
<reference evidence="2 3" key="1">
    <citation type="journal article" date="2018" name="J. Biol. Chem.">
        <title>Discovery of the actinoplanic acid pathway in Streptomyces rapamycinicus reveals a genetically conserved synergism with rapamycin.</title>
        <authorList>
            <person name="Mrak P."/>
            <person name="Krastel P."/>
            <person name="Pivk Lukancic P."/>
            <person name="Tao J."/>
            <person name="Pistorius D."/>
            <person name="Moore C.M."/>
        </authorList>
    </citation>
    <scope>NUCLEOTIDE SEQUENCE [LARGE SCALE GENOMIC DNA]</scope>
    <source>
        <strain evidence="2 3">NRRL 5491</strain>
    </source>
</reference>
<evidence type="ECO:0000259" key="1">
    <source>
        <dbReference type="Pfam" id="PF01370"/>
    </source>
</evidence>
<dbReference type="HOGENOM" id="CLU_007383_1_7_11"/>
<dbReference type="EMBL" id="QYCY01000001">
    <property type="protein sequence ID" value="RLV77459.1"/>
    <property type="molecule type" value="Genomic_DNA"/>
</dbReference>
<dbReference type="InterPro" id="IPR001509">
    <property type="entry name" value="Epimerase_deHydtase"/>
</dbReference>
<evidence type="ECO:0000313" key="2">
    <source>
        <dbReference type="EMBL" id="RLV77459.1"/>
    </source>
</evidence>
<organism evidence="2 3">
    <name type="scientific">Streptomyces rapamycinicus (strain ATCC 29253 / DSM 41530 / NRRL 5491 / AYB-994)</name>
    <name type="common">Streptomyces hygroscopicus (strain ATCC 29253)</name>
    <dbReference type="NCBI Taxonomy" id="1343740"/>
    <lineage>
        <taxon>Bacteria</taxon>
        <taxon>Bacillati</taxon>
        <taxon>Actinomycetota</taxon>
        <taxon>Actinomycetes</taxon>
        <taxon>Kitasatosporales</taxon>
        <taxon>Streptomycetaceae</taxon>
        <taxon>Streptomyces</taxon>
        <taxon>Streptomyces violaceusniger group</taxon>
    </lineage>
</organism>
<dbReference type="PANTHER" id="PTHR43245">
    <property type="entry name" value="BIFUNCTIONAL POLYMYXIN RESISTANCE PROTEIN ARNA"/>
    <property type="match status" value="1"/>
</dbReference>
<proteinExistence type="predicted"/>
<dbReference type="Gene3D" id="3.40.50.720">
    <property type="entry name" value="NAD(P)-binding Rossmann-like Domain"/>
    <property type="match status" value="1"/>
</dbReference>
<evidence type="ECO:0000313" key="3">
    <source>
        <dbReference type="Proteomes" id="UP000281594"/>
    </source>
</evidence>
<dbReference type="KEGG" id="src:M271_39840"/>
<protein>
    <recommendedName>
        <fullName evidence="1">NAD-dependent epimerase/dehydratase domain-containing protein</fullName>
    </recommendedName>
</protein>
<gene>
    <name evidence="2" type="ORF">D3C57_103780</name>
</gene>
<dbReference type="AlphaFoldDB" id="A0A0A0NQN2"/>
<comment type="caution">
    <text evidence="2">The sequence shown here is derived from an EMBL/GenBank/DDBJ whole genome shotgun (WGS) entry which is preliminary data.</text>
</comment>
<dbReference type="InterPro" id="IPR050177">
    <property type="entry name" value="Lipid_A_modif_metabolic_enz"/>
</dbReference>
<dbReference type="Pfam" id="PF01370">
    <property type="entry name" value="Epimerase"/>
    <property type="match status" value="1"/>
</dbReference>
<dbReference type="Proteomes" id="UP000281594">
    <property type="component" value="Unassembled WGS sequence"/>
</dbReference>
<dbReference type="STRING" id="1343740.M271_39840"/>
<dbReference type="InterPro" id="IPR036291">
    <property type="entry name" value="NAD(P)-bd_dom_sf"/>
</dbReference>
<name>A0A0A0NQN2_STRRN</name>
<accession>A0A0A0NQN2</accession>
<dbReference type="eggNOG" id="COG0451">
    <property type="taxonomic scope" value="Bacteria"/>
</dbReference>